<dbReference type="GO" id="GO:0005829">
    <property type="term" value="C:cytosol"/>
    <property type="evidence" value="ECO:0007669"/>
    <property type="project" value="TreeGrafter"/>
</dbReference>
<evidence type="ECO:0000313" key="5">
    <source>
        <dbReference type="Proteomes" id="UP000295500"/>
    </source>
</evidence>
<evidence type="ECO:0000256" key="1">
    <source>
        <dbReference type="ARBA" id="ARBA00010990"/>
    </source>
</evidence>
<keyword evidence="5" id="KW-1185">Reference proteome</keyword>
<dbReference type="EMBL" id="SNXO01000021">
    <property type="protein sequence ID" value="TDP54563.1"/>
    <property type="molecule type" value="Genomic_DNA"/>
</dbReference>
<keyword evidence="2 4" id="KW-0808">Transferase</keyword>
<evidence type="ECO:0000313" key="4">
    <source>
        <dbReference type="EMBL" id="TDP54563.1"/>
    </source>
</evidence>
<dbReference type="PANTHER" id="PTHR12215:SF10">
    <property type="entry name" value="L-AMINOADIPATE-SEMIALDEHYDE DEHYDROGENASE-PHOSPHOPANTETHEINYL TRANSFERASE"/>
    <property type="match status" value="1"/>
</dbReference>
<evidence type="ECO:0000256" key="2">
    <source>
        <dbReference type="ARBA" id="ARBA00022679"/>
    </source>
</evidence>
<dbReference type="PANTHER" id="PTHR12215">
    <property type="entry name" value="PHOSPHOPANTETHEINE TRANSFERASE"/>
    <property type="match status" value="1"/>
</dbReference>
<dbReference type="GO" id="GO:0000287">
    <property type="term" value="F:magnesium ion binding"/>
    <property type="evidence" value="ECO:0007669"/>
    <property type="project" value="InterPro"/>
</dbReference>
<gene>
    <name evidence="4" type="ORF">EV211_12115</name>
</gene>
<protein>
    <submittedName>
        <fullName evidence="4">4'-phosphopantetheinyl transferase</fullName>
    </submittedName>
</protein>
<evidence type="ECO:0000259" key="3">
    <source>
        <dbReference type="Pfam" id="PF01648"/>
    </source>
</evidence>
<dbReference type="InterPro" id="IPR008278">
    <property type="entry name" value="4-PPantetheinyl_Trfase_dom"/>
</dbReference>
<comment type="similarity">
    <text evidence="1">Belongs to the P-Pant transferase superfamily. Gsp/Sfp/HetI/AcpT family.</text>
</comment>
<dbReference type="Proteomes" id="UP000295500">
    <property type="component" value="Unassembled WGS sequence"/>
</dbReference>
<comment type="caution">
    <text evidence="4">The sequence shown here is derived from an EMBL/GenBank/DDBJ whole genome shotgun (WGS) entry which is preliminary data.</text>
</comment>
<dbReference type="RefSeq" id="WP_166635390.1">
    <property type="nucleotide sequence ID" value="NZ_SNXO01000021.1"/>
</dbReference>
<reference evidence="4 5" key="1">
    <citation type="submission" date="2019-03" db="EMBL/GenBank/DDBJ databases">
        <title>Genomic Encyclopedia of Type Strains, Phase IV (KMG-IV): sequencing the most valuable type-strain genomes for metagenomic binning, comparative biology and taxonomic classification.</title>
        <authorList>
            <person name="Goeker M."/>
        </authorList>
    </citation>
    <scope>NUCLEOTIDE SEQUENCE [LARGE SCALE GENOMIC DNA]</scope>
    <source>
        <strain evidence="4 5">DSM 28287</strain>
    </source>
</reference>
<dbReference type="SUPFAM" id="SSF56214">
    <property type="entry name" value="4'-phosphopantetheinyl transferase"/>
    <property type="match status" value="2"/>
</dbReference>
<dbReference type="AlphaFoldDB" id="A0A4R6Q2C1"/>
<name>A0A4R6Q2C1_9FIRM</name>
<feature type="domain" description="4'-phosphopantetheinyl transferase" evidence="3">
    <location>
        <begin position="77"/>
        <end position="141"/>
    </location>
</feature>
<dbReference type="Gene3D" id="3.90.470.20">
    <property type="entry name" value="4'-phosphopantetheinyl transferase domain"/>
    <property type="match status" value="1"/>
</dbReference>
<dbReference type="InterPro" id="IPR037143">
    <property type="entry name" value="4-PPantetheinyl_Trfase_dom_sf"/>
</dbReference>
<dbReference type="Pfam" id="PF01648">
    <property type="entry name" value="ACPS"/>
    <property type="match status" value="1"/>
</dbReference>
<organism evidence="4 5">
    <name type="scientific">Aminicella lysinilytica</name>
    <dbReference type="NCBI Taxonomy" id="433323"/>
    <lineage>
        <taxon>Bacteria</taxon>
        <taxon>Bacillati</taxon>
        <taxon>Bacillota</taxon>
        <taxon>Clostridia</taxon>
        <taxon>Peptostreptococcales</taxon>
        <taxon>Anaerovoracaceae</taxon>
        <taxon>Aminicella</taxon>
    </lineage>
</organism>
<dbReference type="GO" id="GO:0008897">
    <property type="term" value="F:holo-[acyl-carrier-protein] synthase activity"/>
    <property type="evidence" value="ECO:0007669"/>
    <property type="project" value="InterPro"/>
</dbReference>
<proteinExistence type="inferred from homology"/>
<dbReference type="InterPro" id="IPR050559">
    <property type="entry name" value="P-Pant_transferase_sf"/>
</dbReference>
<dbReference type="GO" id="GO:0019878">
    <property type="term" value="P:lysine biosynthetic process via aminoadipic acid"/>
    <property type="evidence" value="ECO:0007669"/>
    <property type="project" value="TreeGrafter"/>
</dbReference>
<sequence length="180" mass="20858">MDSIYIYDGQFATGDAGFDMIRSAAARHCAENGIEFDYDRSEITRDEKGKPYFVDMDLEFSLSHTGKMWMCMFSDRPCGLDIQEMRKCDHEAISQRYYLDDEQQYVSENGLDGFFHIWVRKEAYCKMTGEGMFGNMPSVMEDSGTFDGKDYCFREIEISDSMKCAICSEDARDYEMRILG</sequence>
<accession>A0A4R6Q2C1</accession>